<dbReference type="Pfam" id="PF13380">
    <property type="entry name" value="CoA_binding_2"/>
    <property type="match status" value="1"/>
</dbReference>
<dbReference type="EMBL" id="CP046400">
    <property type="protein sequence ID" value="QGY40194.1"/>
    <property type="molecule type" value="Genomic_DNA"/>
</dbReference>
<dbReference type="InterPro" id="IPR036291">
    <property type="entry name" value="NAD(P)-bd_dom_sf"/>
</dbReference>
<dbReference type="PANTHER" id="PTHR42793">
    <property type="entry name" value="COA BINDING DOMAIN CONTAINING PROTEIN"/>
    <property type="match status" value="1"/>
</dbReference>
<reference evidence="2 3" key="1">
    <citation type="submission" date="2019-11" db="EMBL/GenBank/DDBJ databases">
        <authorList>
            <person name="Zheng R.K."/>
            <person name="Sun C.M."/>
        </authorList>
    </citation>
    <scope>NUCLEOTIDE SEQUENCE [LARGE SCALE GENOMIC DNA]</scope>
    <source>
        <strain evidence="2 3">SRB007</strain>
    </source>
</reference>
<dbReference type="GO" id="GO:0005524">
    <property type="term" value="F:ATP binding"/>
    <property type="evidence" value="ECO:0007669"/>
    <property type="project" value="InterPro"/>
</dbReference>
<keyword evidence="3" id="KW-1185">Reference proteome</keyword>
<dbReference type="Gene3D" id="3.40.50.261">
    <property type="entry name" value="Succinyl-CoA synthetase domains"/>
    <property type="match status" value="2"/>
</dbReference>
<dbReference type="Gene3D" id="3.30.470.20">
    <property type="entry name" value="ATP-grasp fold, B domain"/>
    <property type="match status" value="1"/>
</dbReference>
<dbReference type="SUPFAM" id="SSF51735">
    <property type="entry name" value="NAD(P)-binding Rossmann-fold domains"/>
    <property type="match status" value="1"/>
</dbReference>
<dbReference type="InterPro" id="IPR003781">
    <property type="entry name" value="CoA-bd"/>
</dbReference>
<dbReference type="RefSeq" id="WP_158947417.1">
    <property type="nucleotide sequence ID" value="NZ_CP046400.1"/>
</dbReference>
<evidence type="ECO:0000259" key="1">
    <source>
        <dbReference type="SMART" id="SM00881"/>
    </source>
</evidence>
<dbReference type="PANTHER" id="PTHR42793:SF1">
    <property type="entry name" value="PEPTIDYL-LYSINE N-ACETYLTRANSFERASE PATZ"/>
    <property type="match status" value="1"/>
</dbReference>
<proteinExistence type="predicted"/>
<dbReference type="SMART" id="SM00881">
    <property type="entry name" value="CoA_binding"/>
    <property type="match status" value="1"/>
</dbReference>
<name>A0A6I6JRG8_9BACT</name>
<dbReference type="Gene3D" id="3.40.50.720">
    <property type="entry name" value="NAD(P)-binding Rossmann-like Domain"/>
    <property type="match status" value="1"/>
</dbReference>
<sequence length="813" mass="88186">MSSQNHAFGSVQVAIDYHSITTLFERAHAEGRDALFEHEVYDLLRDSGAETPPRTVLLERDARPSDEELDALPGEKVVLKIVSPAIVHKTEVGGVRVVENTPGQVRSAWRRMLQEVPENFAAMLERDPAHAPARYAGLSGGELLDAVRRDIWGVLMVQFLRPDSQAFGNELIVGIRRTREFGMIIGAGLGGTDTELYAERFRKGQAMVATSTALADGEAFFELFRNTLSYKKLAGLTRGQRRIVTDAQLIECFSSFIDMANHYSPENPDAPFVIEELEINPFAYADYLMVPLDGMCRFSRPGSLPVPRPAGKIGNLLHPETIGIIGVSSTRRNFGRIILDNVIEAGFDPAKMTVIRPGLEEIGGVRCVPSLADLEEKLDLFVVAVGAEQVPRLVEDLVELDCAESVMLIPGGMGETAESEARAREVIGRIQAAHAQGGGPVFLGGNCMGVVSRPGNYDTWFIPDEKLPDFSHGRHHRAAFISQSGAFMLTRLSQCPLLDPAYMVSAGNQTDLTLGDLLGWFAQSDEVDVIAVYAEGFNDMDGLAFCRAVRRAVLAGKEVIFYKAGRTPEGRSATSGHTASLAGDYVVCESCVRQAGAVVADSFTQFENLFMLAERLHGKTIRSNRLAAVSGAGFEAVGMADSIQSDSYRMRLAALAGPTREQLDGLFMDHRLSKLVTVTNPLDMTPAANDFVHAEAIRILAGDPGVDAVVAGLDPLSPVMRTLADPEHKAFDFADERSIAARLADLLPTLDTPVIGVVDGGRLYDPLVDRLKEAGLCTFRTSDQAVAAIAQYIEGRLAADAIRRSARQGAMSR</sequence>
<dbReference type="Pfam" id="PF13607">
    <property type="entry name" value="Succ_CoA_lig"/>
    <property type="match status" value="1"/>
</dbReference>
<dbReference type="SUPFAM" id="SSF52210">
    <property type="entry name" value="Succinyl-CoA synthetase domains"/>
    <property type="match status" value="2"/>
</dbReference>
<dbReference type="InterPro" id="IPR032875">
    <property type="entry name" value="Succ_CoA_lig_flav_dom"/>
</dbReference>
<dbReference type="AlphaFoldDB" id="A0A6I6JRG8"/>
<dbReference type="SUPFAM" id="SSF56059">
    <property type="entry name" value="Glutathione synthetase ATP-binding domain-like"/>
    <property type="match status" value="1"/>
</dbReference>
<gene>
    <name evidence="2" type="ORF">GM415_08650</name>
</gene>
<organism evidence="2 3">
    <name type="scientific">Pseudodesulfovibrio cashew</name>
    <dbReference type="NCBI Taxonomy" id="2678688"/>
    <lineage>
        <taxon>Bacteria</taxon>
        <taxon>Pseudomonadati</taxon>
        <taxon>Thermodesulfobacteriota</taxon>
        <taxon>Desulfovibrionia</taxon>
        <taxon>Desulfovibrionales</taxon>
        <taxon>Desulfovibrionaceae</taxon>
    </lineage>
</organism>
<dbReference type="InterPro" id="IPR013815">
    <property type="entry name" value="ATP_grasp_subdomain_1"/>
</dbReference>
<accession>A0A6I6JRG8</accession>
<feature type="domain" description="CoA-binding" evidence="1">
    <location>
        <begin position="316"/>
        <end position="413"/>
    </location>
</feature>
<dbReference type="Gene3D" id="3.30.1490.20">
    <property type="entry name" value="ATP-grasp fold, A domain"/>
    <property type="match status" value="1"/>
</dbReference>
<evidence type="ECO:0000313" key="3">
    <source>
        <dbReference type="Proteomes" id="UP000428328"/>
    </source>
</evidence>
<dbReference type="Pfam" id="PF13549">
    <property type="entry name" value="ATP-grasp_5"/>
    <property type="match status" value="2"/>
</dbReference>
<dbReference type="InterPro" id="IPR016102">
    <property type="entry name" value="Succinyl-CoA_synth-like"/>
</dbReference>
<dbReference type="KEGG" id="psel:GM415_08650"/>
<evidence type="ECO:0000313" key="2">
    <source>
        <dbReference type="EMBL" id="QGY40194.1"/>
    </source>
</evidence>
<protein>
    <submittedName>
        <fullName evidence="2">CoA-binding protein</fullName>
    </submittedName>
</protein>
<dbReference type="Proteomes" id="UP000428328">
    <property type="component" value="Chromosome"/>
</dbReference>